<dbReference type="Proteomes" id="UP001642360">
    <property type="component" value="Unassembled WGS sequence"/>
</dbReference>
<comment type="caution">
    <text evidence="2">The sequence shown here is derived from an EMBL/GenBank/DDBJ whole genome shotgun (WGS) entry which is preliminary data.</text>
</comment>
<gene>
    <name evidence="2" type="ORF">ILEXP_LOCUS42731</name>
</gene>
<keyword evidence="3" id="KW-1185">Reference proteome</keyword>
<sequence>MASAGRNIVGGGLRGGAPSTQDVGAGDALAGGVGDAPSTSAGDVSNALAASVGGTDNALVVGTSVCIVLGDGYAELSFWRASVKRSWGIVGTHSHKGIKRNTIPDSQQGKGTTNSGNSKVTFIFSFIACDDDIALIVSLFHIPPFVMCHWAEKDERRVIIPQES</sequence>
<organism evidence="2 3">
    <name type="scientific">Ilex paraguariensis</name>
    <name type="common">yerba mate</name>
    <dbReference type="NCBI Taxonomy" id="185542"/>
    <lineage>
        <taxon>Eukaryota</taxon>
        <taxon>Viridiplantae</taxon>
        <taxon>Streptophyta</taxon>
        <taxon>Embryophyta</taxon>
        <taxon>Tracheophyta</taxon>
        <taxon>Spermatophyta</taxon>
        <taxon>Magnoliopsida</taxon>
        <taxon>eudicotyledons</taxon>
        <taxon>Gunneridae</taxon>
        <taxon>Pentapetalae</taxon>
        <taxon>asterids</taxon>
        <taxon>campanulids</taxon>
        <taxon>Aquifoliales</taxon>
        <taxon>Aquifoliaceae</taxon>
        <taxon>Ilex</taxon>
    </lineage>
</organism>
<evidence type="ECO:0000313" key="3">
    <source>
        <dbReference type="Proteomes" id="UP001642360"/>
    </source>
</evidence>
<proteinExistence type="predicted"/>
<reference evidence="2 3" key="1">
    <citation type="submission" date="2024-02" db="EMBL/GenBank/DDBJ databases">
        <authorList>
            <person name="Vignale AGUSTIN F."/>
            <person name="Sosa J E."/>
            <person name="Modenutti C."/>
        </authorList>
    </citation>
    <scope>NUCLEOTIDE SEQUENCE [LARGE SCALE GENOMIC DNA]</scope>
</reference>
<feature type="region of interest" description="Disordered" evidence="1">
    <location>
        <begin position="1"/>
        <end position="31"/>
    </location>
</feature>
<dbReference type="AlphaFoldDB" id="A0ABC8TV81"/>
<evidence type="ECO:0000256" key="1">
    <source>
        <dbReference type="SAM" id="MobiDB-lite"/>
    </source>
</evidence>
<protein>
    <submittedName>
        <fullName evidence="2">Uncharacterized protein</fullName>
    </submittedName>
</protein>
<accession>A0ABC8TV81</accession>
<dbReference type="EMBL" id="CAUOFW020006147">
    <property type="protein sequence ID" value="CAK9173014.1"/>
    <property type="molecule type" value="Genomic_DNA"/>
</dbReference>
<name>A0ABC8TV81_9AQUA</name>
<evidence type="ECO:0000313" key="2">
    <source>
        <dbReference type="EMBL" id="CAK9173014.1"/>
    </source>
</evidence>